<sequence length="54" mass="5886">MPSFVDEVRAKANGHWEPILERLGISTNRKGSRRDVYTAAGEAASQREASAPDS</sequence>
<name>A0A193QLI3_SODGM</name>
<gene>
    <name evidence="2" type="ORF">SGGMMB4_03826</name>
</gene>
<evidence type="ECO:0000256" key="1">
    <source>
        <dbReference type="SAM" id="MobiDB-lite"/>
    </source>
</evidence>
<dbReference type="Proteomes" id="UP000245838">
    <property type="component" value="Chromosome sggmmb4_Chromosome"/>
</dbReference>
<feature type="region of interest" description="Disordered" evidence="1">
    <location>
        <begin position="30"/>
        <end position="54"/>
    </location>
</feature>
<protein>
    <submittedName>
        <fullName evidence="2">Uncharacterized protein</fullName>
    </submittedName>
</protein>
<reference evidence="2 3" key="1">
    <citation type="submission" date="2015-05" db="EMBL/GenBank/DDBJ databases">
        <authorList>
            <person name="Goodhead I."/>
        </authorList>
    </citation>
    <scope>NUCLEOTIDE SEQUENCE [LARGE SCALE GENOMIC DNA]</scope>
    <source>
        <strain evidence="3">morsitans</strain>
    </source>
</reference>
<organism evidence="2 3">
    <name type="scientific">Sodalis glossinidius (strain morsitans)</name>
    <dbReference type="NCBI Taxonomy" id="343509"/>
    <lineage>
        <taxon>Bacteria</taxon>
        <taxon>Pseudomonadati</taxon>
        <taxon>Pseudomonadota</taxon>
        <taxon>Gammaproteobacteria</taxon>
        <taxon>Enterobacterales</taxon>
        <taxon>Bruguierivoracaceae</taxon>
        <taxon>Sodalis</taxon>
    </lineage>
</organism>
<evidence type="ECO:0000313" key="3">
    <source>
        <dbReference type="Proteomes" id="UP000245838"/>
    </source>
</evidence>
<evidence type="ECO:0000313" key="2">
    <source>
        <dbReference type="EMBL" id="CRL45780.1"/>
    </source>
</evidence>
<dbReference type="EMBL" id="LN854557">
    <property type="protein sequence ID" value="CRL45780.1"/>
    <property type="molecule type" value="Genomic_DNA"/>
</dbReference>
<proteinExistence type="predicted"/>
<accession>A0A193QLI3</accession>
<dbReference type="AlphaFoldDB" id="A0A193QLI3"/>